<evidence type="ECO:0000256" key="5">
    <source>
        <dbReference type="ARBA" id="ARBA00022729"/>
    </source>
</evidence>
<keyword evidence="4 8" id="KW-0479">Metal-binding</keyword>
<name>A0A9N7MRX1_STRHE</name>
<comment type="cofactor">
    <cofactor evidence="8">
        <name>Ca(2+)</name>
        <dbReference type="ChEBI" id="CHEBI:29108"/>
    </cofactor>
    <text evidence="8">Binds 1 Ca(2+) ion. Required for its activity.</text>
</comment>
<comment type="catalytic activity">
    <reaction evidence="1 8">
        <text>Eliminative cleavage of (1-&gt;4)-alpha-D-galacturonan to give oligosaccharides with 4-deoxy-alpha-D-galact-4-enuronosyl groups at their non-reducing ends.</text>
        <dbReference type="EC" id="4.2.2.2"/>
    </reaction>
</comment>
<organism evidence="10 11">
    <name type="scientific">Striga hermonthica</name>
    <name type="common">Purple witchweed</name>
    <name type="synonym">Buchnera hermonthica</name>
    <dbReference type="NCBI Taxonomy" id="68872"/>
    <lineage>
        <taxon>Eukaryota</taxon>
        <taxon>Viridiplantae</taxon>
        <taxon>Streptophyta</taxon>
        <taxon>Embryophyta</taxon>
        <taxon>Tracheophyta</taxon>
        <taxon>Spermatophyta</taxon>
        <taxon>Magnoliopsida</taxon>
        <taxon>eudicotyledons</taxon>
        <taxon>Gunneridae</taxon>
        <taxon>Pentapetalae</taxon>
        <taxon>asterids</taxon>
        <taxon>lamiids</taxon>
        <taxon>Lamiales</taxon>
        <taxon>Orobanchaceae</taxon>
        <taxon>Buchnereae</taxon>
        <taxon>Striga</taxon>
    </lineage>
</organism>
<evidence type="ECO:0000313" key="11">
    <source>
        <dbReference type="Proteomes" id="UP001153555"/>
    </source>
</evidence>
<dbReference type="Proteomes" id="UP001153555">
    <property type="component" value="Unassembled WGS sequence"/>
</dbReference>
<evidence type="ECO:0000313" key="10">
    <source>
        <dbReference type="EMBL" id="CAA0818072.1"/>
    </source>
</evidence>
<dbReference type="InterPro" id="IPR002022">
    <property type="entry name" value="Pec_lyase"/>
</dbReference>
<evidence type="ECO:0000256" key="7">
    <source>
        <dbReference type="ARBA" id="ARBA00023239"/>
    </source>
</evidence>
<evidence type="ECO:0000256" key="2">
    <source>
        <dbReference type="ARBA" id="ARBA00005220"/>
    </source>
</evidence>
<dbReference type="InterPro" id="IPR018082">
    <property type="entry name" value="AmbAllergen"/>
</dbReference>
<dbReference type="AlphaFoldDB" id="A0A9N7MRX1"/>
<accession>A0A9N7MRX1</accession>
<evidence type="ECO:0000256" key="1">
    <source>
        <dbReference type="ARBA" id="ARBA00000695"/>
    </source>
</evidence>
<evidence type="ECO:0000259" key="9">
    <source>
        <dbReference type="SMART" id="SM00656"/>
    </source>
</evidence>
<dbReference type="SUPFAM" id="SSF51126">
    <property type="entry name" value="Pectin lyase-like"/>
    <property type="match status" value="1"/>
</dbReference>
<comment type="similarity">
    <text evidence="8">Belongs to the polysaccharide lyase 1 family.</text>
</comment>
<dbReference type="InterPro" id="IPR011050">
    <property type="entry name" value="Pectin_lyase_fold/virulence"/>
</dbReference>
<gene>
    <name evidence="10" type="ORF">SHERM_17446</name>
</gene>
<protein>
    <recommendedName>
        <fullName evidence="3 8">Pectate lyase</fullName>
        <ecNumber evidence="3 8">4.2.2.2</ecNumber>
    </recommendedName>
</protein>
<keyword evidence="11" id="KW-1185">Reference proteome</keyword>
<keyword evidence="5" id="KW-0732">Signal</keyword>
<evidence type="ECO:0000256" key="3">
    <source>
        <dbReference type="ARBA" id="ARBA00012272"/>
    </source>
</evidence>
<keyword evidence="7 8" id="KW-0456">Lyase</keyword>
<keyword evidence="6 8" id="KW-0106">Calcium</keyword>
<dbReference type="Gene3D" id="2.160.20.10">
    <property type="entry name" value="Single-stranded right-handed beta-helix, Pectin lyase-like"/>
    <property type="match status" value="1"/>
</dbReference>
<dbReference type="GO" id="GO:0030570">
    <property type="term" value="F:pectate lyase activity"/>
    <property type="evidence" value="ECO:0007669"/>
    <property type="project" value="UniProtKB-EC"/>
</dbReference>
<dbReference type="InterPro" id="IPR045032">
    <property type="entry name" value="PEL"/>
</dbReference>
<proteinExistence type="inferred from homology"/>
<dbReference type="OrthoDB" id="1637350at2759"/>
<reference evidence="10" key="1">
    <citation type="submission" date="2019-12" db="EMBL/GenBank/DDBJ databases">
        <authorList>
            <person name="Scholes J."/>
        </authorList>
    </citation>
    <scope>NUCLEOTIDE SEQUENCE</scope>
</reference>
<dbReference type="SMART" id="SM00656">
    <property type="entry name" value="Amb_all"/>
    <property type="match status" value="1"/>
</dbReference>
<dbReference type="Pfam" id="PF00544">
    <property type="entry name" value="Pectate_lyase_4"/>
    <property type="match status" value="1"/>
</dbReference>
<dbReference type="PANTHER" id="PTHR31683">
    <property type="entry name" value="PECTATE LYASE 18-RELATED"/>
    <property type="match status" value="1"/>
</dbReference>
<sequence>MCDQMKDTYGYWDRMKLADCAMGFGKGTTGGKDGEIYLVTSSDDGDVVSPKPGTIRHAVIQEYPVWIIFSGDMVITLKEELIITSDTTIDGRGANVVFNGRSGLTIQFVENVIIHGVTIRDMSPGGNTMVRSSTSHYGYRMKSDGDGICIFGSKNVWIDHCNLQSCTDGLIDAVMGSTDITVSNNYFANHNEVMLFGHADSYTPDTNMRATIAYNYFAEGLTQRMPRCRHGHFHVVNNKYERWKMYAIGGSANPFILAEGNHFIAPDDPFAKEVTKHEVAPESEWQGWYWRSYGNTESNGAFFTESGADSDSIYQTVSSLSTQPPEFTESLIANVGPLNCNSGQNPRQIICY</sequence>
<evidence type="ECO:0000256" key="6">
    <source>
        <dbReference type="ARBA" id="ARBA00022837"/>
    </source>
</evidence>
<dbReference type="InterPro" id="IPR012334">
    <property type="entry name" value="Pectin_lyas_fold"/>
</dbReference>
<dbReference type="EMBL" id="CACSLK010016728">
    <property type="protein sequence ID" value="CAA0818072.1"/>
    <property type="molecule type" value="Genomic_DNA"/>
</dbReference>
<comment type="caution">
    <text evidence="10">The sequence shown here is derived from an EMBL/GenBank/DDBJ whole genome shotgun (WGS) entry which is preliminary data.</text>
</comment>
<evidence type="ECO:0000256" key="8">
    <source>
        <dbReference type="RuleBase" id="RU361123"/>
    </source>
</evidence>
<comment type="pathway">
    <text evidence="2 8">Glycan metabolism; pectin degradation; 2-dehydro-3-deoxy-D-gluconate from pectin: step 2/5.</text>
</comment>
<dbReference type="PANTHER" id="PTHR31683:SF187">
    <property type="entry name" value="PECTATE LYASE 18-RELATED"/>
    <property type="match status" value="1"/>
</dbReference>
<feature type="domain" description="Pectate lyase" evidence="9">
    <location>
        <begin position="72"/>
        <end position="269"/>
    </location>
</feature>
<dbReference type="PRINTS" id="PR00807">
    <property type="entry name" value="AMBALLERGEN"/>
</dbReference>
<dbReference type="EC" id="4.2.2.2" evidence="3 8"/>
<dbReference type="GO" id="GO:0046872">
    <property type="term" value="F:metal ion binding"/>
    <property type="evidence" value="ECO:0007669"/>
    <property type="project" value="UniProtKB-KW"/>
</dbReference>
<evidence type="ECO:0000256" key="4">
    <source>
        <dbReference type="ARBA" id="ARBA00022723"/>
    </source>
</evidence>